<comment type="catalytic activity">
    <reaction evidence="5">
        <text>L-cysteinyl-[protein] + hexadecanoyl-CoA = S-hexadecanoyl-L-cysteinyl-[protein] + CoA</text>
        <dbReference type="Rhea" id="RHEA:36683"/>
        <dbReference type="Rhea" id="RHEA-COMP:10131"/>
        <dbReference type="Rhea" id="RHEA-COMP:11032"/>
        <dbReference type="ChEBI" id="CHEBI:29950"/>
        <dbReference type="ChEBI" id="CHEBI:57287"/>
        <dbReference type="ChEBI" id="CHEBI:57379"/>
        <dbReference type="ChEBI" id="CHEBI:74151"/>
        <dbReference type="EC" id="2.3.1.225"/>
    </reaction>
</comment>
<accession>A0A4U5PGH8</accession>
<dbReference type="GO" id="GO:0019706">
    <property type="term" value="F:protein-cysteine S-palmitoyltransferase activity"/>
    <property type="evidence" value="ECO:0007669"/>
    <property type="project" value="UniProtKB-EC"/>
</dbReference>
<dbReference type="Proteomes" id="UP000298663">
    <property type="component" value="Unassembled WGS sequence"/>
</dbReference>
<feature type="transmembrane region" description="Helical" evidence="5">
    <location>
        <begin position="158"/>
        <end position="177"/>
    </location>
</feature>
<comment type="similarity">
    <text evidence="5">Belongs to the DHHC palmitoyltransferase family.</text>
</comment>
<dbReference type="EMBL" id="AZBU02000002">
    <property type="protein sequence ID" value="TKR95493.1"/>
    <property type="molecule type" value="Genomic_DNA"/>
</dbReference>
<comment type="domain">
    <text evidence="5">The DHHC domain is required for palmitoyltransferase activity.</text>
</comment>
<feature type="transmembrane region" description="Helical" evidence="5">
    <location>
        <begin position="189"/>
        <end position="206"/>
    </location>
</feature>
<evidence type="ECO:0000256" key="2">
    <source>
        <dbReference type="ARBA" id="ARBA00022692"/>
    </source>
</evidence>
<feature type="domain" description="Palmitoyltransferase DHHC" evidence="6">
    <location>
        <begin position="139"/>
        <end position="194"/>
    </location>
</feature>
<proteinExistence type="inferred from homology"/>
<evidence type="ECO:0000256" key="3">
    <source>
        <dbReference type="ARBA" id="ARBA00022989"/>
    </source>
</evidence>
<dbReference type="OrthoDB" id="302728at2759"/>
<dbReference type="EC" id="2.3.1.225" evidence="5"/>
<keyword evidence="2 5" id="KW-0812">Transmembrane</keyword>
<reference evidence="7 8" key="2">
    <citation type="journal article" date="2019" name="G3 (Bethesda)">
        <title>Hybrid Assembly of the Genome of the Entomopathogenic Nematode Steinernema carpocapsae Identifies the X-Chromosome.</title>
        <authorList>
            <person name="Serra L."/>
            <person name="Macchietto M."/>
            <person name="Macias-Munoz A."/>
            <person name="McGill C.J."/>
            <person name="Rodriguez I.M."/>
            <person name="Rodriguez B."/>
            <person name="Murad R."/>
            <person name="Mortazavi A."/>
        </authorList>
    </citation>
    <scope>NUCLEOTIDE SEQUENCE [LARGE SCALE GENOMIC DNA]</scope>
    <source>
        <strain evidence="7 8">ALL</strain>
    </source>
</reference>
<evidence type="ECO:0000259" key="6">
    <source>
        <dbReference type="Pfam" id="PF01529"/>
    </source>
</evidence>
<reference evidence="7 8" key="1">
    <citation type="journal article" date="2015" name="Genome Biol.">
        <title>Comparative genomics of Steinernema reveals deeply conserved gene regulatory networks.</title>
        <authorList>
            <person name="Dillman A.R."/>
            <person name="Macchietto M."/>
            <person name="Porter C.F."/>
            <person name="Rogers A."/>
            <person name="Williams B."/>
            <person name="Antoshechkin I."/>
            <person name="Lee M.M."/>
            <person name="Goodwin Z."/>
            <person name="Lu X."/>
            <person name="Lewis E.E."/>
            <person name="Goodrich-Blair H."/>
            <person name="Stock S.P."/>
            <person name="Adams B.J."/>
            <person name="Sternberg P.W."/>
            <person name="Mortazavi A."/>
        </authorList>
    </citation>
    <scope>NUCLEOTIDE SEQUENCE [LARGE SCALE GENOMIC DNA]</scope>
    <source>
        <strain evidence="7 8">ALL</strain>
    </source>
</reference>
<keyword evidence="8" id="KW-1185">Reference proteome</keyword>
<gene>
    <name evidence="7" type="ORF">L596_009658</name>
</gene>
<keyword evidence="5" id="KW-0808">Transferase</keyword>
<keyword evidence="4 5" id="KW-0472">Membrane</keyword>
<protein>
    <recommendedName>
        <fullName evidence="5">Palmitoyltransferase</fullName>
        <ecNumber evidence="5">2.3.1.225</ecNumber>
    </recommendedName>
</protein>
<dbReference type="STRING" id="34508.A0A4U5PGH8"/>
<dbReference type="InterPro" id="IPR001594">
    <property type="entry name" value="Palmitoyltrfase_DHHC"/>
</dbReference>
<name>A0A4U5PGH8_STECR</name>
<evidence type="ECO:0000256" key="5">
    <source>
        <dbReference type="RuleBase" id="RU079119"/>
    </source>
</evidence>
<dbReference type="PROSITE" id="PS50216">
    <property type="entry name" value="DHHC"/>
    <property type="match status" value="1"/>
</dbReference>
<evidence type="ECO:0000256" key="1">
    <source>
        <dbReference type="ARBA" id="ARBA00004141"/>
    </source>
</evidence>
<feature type="transmembrane region" description="Helical" evidence="5">
    <location>
        <begin position="35"/>
        <end position="58"/>
    </location>
</feature>
<dbReference type="Pfam" id="PF01529">
    <property type="entry name" value="DHHC"/>
    <property type="match status" value="1"/>
</dbReference>
<feature type="transmembrane region" description="Helical" evidence="5">
    <location>
        <begin position="70"/>
        <end position="91"/>
    </location>
</feature>
<comment type="subcellular location">
    <subcellularLocation>
        <location evidence="1">Membrane</location>
        <topology evidence="1">Multi-pass membrane protein</topology>
    </subcellularLocation>
</comment>
<comment type="caution">
    <text evidence="7">The sequence shown here is derived from an EMBL/GenBank/DDBJ whole genome shotgun (WGS) entry which is preliminary data.</text>
</comment>
<dbReference type="GO" id="GO:0016020">
    <property type="term" value="C:membrane"/>
    <property type="evidence" value="ECO:0007669"/>
    <property type="project" value="UniProtKB-SubCell"/>
</dbReference>
<evidence type="ECO:0000256" key="4">
    <source>
        <dbReference type="ARBA" id="ARBA00023136"/>
    </source>
</evidence>
<evidence type="ECO:0000313" key="8">
    <source>
        <dbReference type="Proteomes" id="UP000298663"/>
    </source>
</evidence>
<keyword evidence="5" id="KW-0012">Acyltransferase</keyword>
<evidence type="ECO:0000313" key="7">
    <source>
        <dbReference type="EMBL" id="TKR95493.1"/>
    </source>
</evidence>
<organism evidence="7 8">
    <name type="scientific">Steinernema carpocapsae</name>
    <name type="common">Entomopathogenic nematode</name>
    <dbReference type="NCBI Taxonomy" id="34508"/>
    <lineage>
        <taxon>Eukaryota</taxon>
        <taxon>Metazoa</taxon>
        <taxon>Ecdysozoa</taxon>
        <taxon>Nematoda</taxon>
        <taxon>Chromadorea</taxon>
        <taxon>Rhabditida</taxon>
        <taxon>Tylenchina</taxon>
        <taxon>Panagrolaimomorpha</taxon>
        <taxon>Strongyloidoidea</taxon>
        <taxon>Steinernematidae</taxon>
        <taxon>Steinernema</taxon>
    </lineage>
</organism>
<sequence>MDIISRIVQGIRSRVNAFGEKHKRTIYPFFNILGAAYTLTMILGVASINVFHTCPVLWVRRRRLPCRFPIMVAAVMFFQVCSNLFLIHYAMKINKVSYWTKEGSFLLPRSMRPKIQEACQEGAPLPGNPQLGKILLRICDHHCFLTGACLGIGNQRYFVVWLAWICVGAAYSLKYMLTYMYVFMAPESFFDYLSFWATGAFIKWVFGYETTLNLELLDSYVLRLTLSSKAPRCGTITKDSKATEATLRNALSLFSGGAGT</sequence>
<dbReference type="AlphaFoldDB" id="A0A4U5PGH8"/>
<keyword evidence="3 5" id="KW-1133">Transmembrane helix</keyword>